<dbReference type="Proteomes" id="UP001632037">
    <property type="component" value="Unassembled WGS sequence"/>
</dbReference>
<sequence length="138" mass="15282">MGFDPPKPRSLPQSMVVATLHTSVTAFSPVKDSKSAIENGAASAIVDSLEVGRLLRRVDNDYDDVDDDDDDLDDDLDDDEFDEERGFGESLKKLNPITAVKKSAKKTTEQVAKIKKTMADVADYQTMLEKAREMVNKD</sequence>
<comment type="domain">
    <text evidence="5">The RxLR-dEER motif acts to carry the protein into the host cell cytoplasm through binding to cell surface phosphatidylinositol-3-phosphate.</text>
</comment>
<evidence type="ECO:0000256" key="5">
    <source>
        <dbReference type="RuleBase" id="RU367124"/>
    </source>
</evidence>
<dbReference type="Pfam" id="PF16810">
    <property type="entry name" value="RXLR"/>
    <property type="match status" value="1"/>
</dbReference>
<proteinExistence type="inferred from homology"/>
<dbReference type="EMBL" id="JBIMZQ010000042">
    <property type="protein sequence ID" value="KAL3660219.1"/>
    <property type="molecule type" value="Genomic_DNA"/>
</dbReference>
<keyword evidence="4" id="KW-0732">Signal</keyword>
<evidence type="ECO:0000313" key="7">
    <source>
        <dbReference type="EMBL" id="KAL3660219.1"/>
    </source>
</evidence>
<evidence type="ECO:0000256" key="6">
    <source>
        <dbReference type="SAM" id="MobiDB-lite"/>
    </source>
</evidence>
<dbReference type="AlphaFoldDB" id="A0ABD3F400"/>
<evidence type="ECO:0000256" key="3">
    <source>
        <dbReference type="ARBA" id="ARBA00022525"/>
    </source>
</evidence>
<evidence type="ECO:0000256" key="1">
    <source>
        <dbReference type="ARBA" id="ARBA00004613"/>
    </source>
</evidence>
<organism evidence="7 8">
    <name type="scientific">Phytophthora oleae</name>
    <dbReference type="NCBI Taxonomy" id="2107226"/>
    <lineage>
        <taxon>Eukaryota</taxon>
        <taxon>Sar</taxon>
        <taxon>Stramenopiles</taxon>
        <taxon>Oomycota</taxon>
        <taxon>Peronosporomycetes</taxon>
        <taxon>Peronosporales</taxon>
        <taxon>Peronosporaceae</taxon>
        <taxon>Phytophthora</taxon>
    </lineage>
</organism>
<feature type="region of interest" description="Disordered" evidence="6">
    <location>
        <begin position="60"/>
        <end position="84"/>
    </location>
</feature>
<evidence type="ECO:0000256" key="2">
    <source>
        <dbReference type="ARBA" id="ARBA00010400"/>
    </source>
</evidence>
<protein>
    <recommendedName>
        <fullName evidence="5">RxLR effector protein</fullName>
    </recommendedName>
</protein>
<comment type="subcellular location">
    <subcellularLocation>
        <location evidence="1 5">Secreted</location>
    </subcellularLocation>
</comment>
<dbReference type="InterPro" id="IPR031825">
    <property type="entry name" value="RXLR"/>
</dbReference>
<keyword evidence="8" id="KW-1185">Reference proteome</keyword>
<comment type="caution">
    <text evidence="7">The sequence shown here is derived from an EMBL/GenBank/DDBJ whole genome shotgun (WGS) entry which is preliminary data.</text>
</comment>
<gene>
    <name evidence="7" type="ORF">V7S43_014750</name>
</gene>
<comment type="similarity">
    <text evidence="2 5">Belongs to the RxLR effector family.</text>
</comment>
<name>A0ABD3F400_9STRA</name>
<evidence type="ECO:0000313" key="8">
    <source>
        <dbReference type="Proteomes" id="UP001632037"/>
    </source>
</evidence>
<evidence type="ECO:0000256" key="4">
    <source>
        <dbReference type="ARBA" id="ARBA00022729"/>
    </source>
</evidence>
<comment type="function">
    <text evidence="5">Effector that suppresses plant defense responses during pathogen infection.</text>
</comment>
<feature type="compositionally biased region" description="Acidic residues" evidence="6">
    <location>
        <begin position="61"/>
        <end position="83"/>
    </location>
</feature>
<keyword evidence="3 5" id="KW-0964">Secreted</keyword>
<reference evidence="7 8" key="1">
    <citation type="submission" date="2024-09" db="EMBL/GenBank/DDBJ databases">
        <title>Genome sequencing and assembly of Phytophthora oleae, isolate VK10A, causative agent of rot of olive drupes.</title>
        <authorList>
            <person name="Conti Taguali S."/>
            <person name="Riolo M."/>
            <person name="La Spada F."/>
            <person name="Cacciola S.O."/>
            <person name="Dionisio G."/>
        </authorList>
    </citation>
    <scope>NUCLEOTIDE SEQUENCE [LARGE SCALE GENOMIC DNA]</scope>
    <source>
        <strain evidence="7 8">VK10A</strain>
    </source>
</reference>
<accession>A0ABD3F400</accession>